<comment type="caution">
    <text evidence="2">The sequence shown here is derived from an EMBL/GenBank/DDBJ whole genome shotgun (WGS) entry which is preliminary data.</text>
</comment>
<organism evidence="2 3">
    <name type="scientific">Leifsonia poae</name>
    <dbReference type="NCBI Taxonomy" id="110933"/>
    <lineage>
        <taxon>Bacteria</taxon>
        <taxon>Bacillati</taxon>
        <taxon>Actinomycetota</taxon>
        <taxon>Actinomycetes</taxon>
        <taxon>Micrococcales</taxon>
        <taxon>Microbacteriaceae</taxon>
        <taxon>Leifsonia</taxon>
    </lineage>
</organism>
<feature type="transmembrane region" description="Helical" evidence="1">
    <location>
        <begin position="29"/>
        <end position="48"/>
    </location>
</feature>
<evidence type="ECO:0000313" key="2">
    <source>
        <dbReference type="EMBL" id="GLJ77678.1"/>
    </source>
</evidence>
<sequence>MSTSQPSAFASFSLNGKDMTSSMINSVRVALGISGAVSLIIGIIITFWPKTAAVGLAVLIGIYLIVAGLAYLGIGIFAKGLSGGARALDIIFGVLMIIAAVLAFSNLAGTTAFLAVFFGILIGIAWIVEGAVTLAQLGDAPSRGWAIFFGALSLVAGIVLLFSPAWGFVVLFIIAGISLIVLGIIQIIRAITFGRGVATPAA</sequence>
<dbReference type="PANTHER" id="PTHR34989:SF1">
    <property type="entry name" value="PROTEIN HDED"/>
    <property type="match status" value="1"/>
</dbReference>
<accession>A0A9W6HDC4</accession>
<name>A0A9W6HDC4_9MICO</name>
<keyword evidence="1" id="KW-0472">Membrane</keyword>
<reference evidence="2" key="2">
    <citation type="submission" date="2023-01" db="EMBL/GenBank/DDBJ databases">
        <authorList>
            <person name="Sun Q."/>
            <person name="Evtushenko L."/>
        </authorList>
    </citation>
    <scope>NUCLEOTIDE SEQUENCE</scope>
    <source>
        <strain evidence="2">VKM Ac-1401</strain>
    </source>
</reference>
<dbReference type="InterPro" id="IPR052712">
    <property type="entry name" value="Acid_resist_chaperone_HdeD"/>
</dbReference>
<dbReference type="Proteomes" id="UP001142372">
    <property type="component" value="Unassembled WGS sequence"/>
</dbReference>
<dbReference type="GO" id="GO:0005886">
    <property type="term" value="C:plasma membrane"/>
    <property type="evidence" value="ECO:0007669"/>
    <property type="project" value="TreeGrafter"/>
</dbReference>
<dbReference type="InterPro" id="IPR005325">
    <property type="entry name" value="DUF308_memb"/>
</dbReference>
<keyword evidence="3" id="KW-1185">Reference proteome</keyword>
<dbReference type="AlphaFoldDB" id="A0A9W6HDC4"/>
<dbReference type="Pfam" id="PF03729">
    <property type="entry name" value="DUF308"/>
    <property type="match status" value="2"/>
</dbReference>
<keyword evidence="1" id="KW-1133">Transmembrane helix</keyword>
<dbReference type="PANTHER" id="PTHR34989">
    <property type="entry name" value="PROTEIN HDED"/>
    <property type="match status" value="1"/>
</dbReference>
<gene>
    <name evidence="2" type="ORF">GCM10017584_32520</name>
</gene>
<keyword evidence="1" id="KW-0812">Transmembrane</keyword>
<evidence type="ECO:0000313" key="3">
    <source>
        <dbReference type="Proteomes" id="UP001142372"/>
    </source>
</evidence>
<feature type="transmembrane region" description="Helical" evidence="1">
    <location>
        <begin position="54"/>
        <end position="78"/>
    </location>
</feature>
<feature type="transmembrane region" description="Helical" evidence="1">
    <location>
        <begin position="113"/>
        <end position="132"/>
    </location>
</feature>
<protein>
    <submittedName>
        <fullName evidence="2">Membrane protein</fullName>
    </submittedName>
</protein>
<feature type="transmembrane region" description="Helical" evidence="1">
    <location>
        <begin position="90"/>
        <end position="107"/>
    </location>
</feature>
<feature type="transmembrane region" description="Helical" evidence="1">
    <location>
        <begin position="168"/>
        <end position="188"/>
    </location>
</feature>
<dbReference type="EMBL" id="BSEN01000015">
    <property type="protein sequence ID" value="GLJ77678.1"/>
    <property type="molecule type" value="Genomic_DNA"/>
</dbReference>
<evidence type="ECO:0000256" key="1">
    <source>
        <dbReference type="SAM" id="Phobius"/>
    </source>
</evidence>
<dbReference type="RefSeq" id="WP_271178300.1">
    <property type="nucleotide sequence ID" value="NZ_BAAAJO010000003.1"/>
</dbReference>
<feature type="transmembrane region" description="Helical" evidence="1">
    <location>
        <begin position="144"/>
        <end position="162"/>
    </location>
</feature>
<proteinExistence type="predicted"/>
<reference evidence="2" key="1">
    <citation type="journal article" date="2014" name="Int. J. Syst. Evol. Microbiol.">
        <title>Complete genome sequence of Corynebacterium casei LMG S-19264T (=DSM 44701T), isolated from a smear-ripened cheese.</title>
        <authorList>
            <consortium name="US DOE Joint Genome Institute (JGI-PGF)"/>
            <person name="Walter F."/>
            <person name="Albersmeier A."/>
            <person name="Kalinowski J."/>
            <person name="Ruckert C."/>
        </authorList>
    </citation>
    <scope>NUCLEOTIDE SEQUENCE</scope>
    <source>
        <strain evidence="2">VKM Ac-1401</strain>
    </source>
</reference>